<evidence type="ECO:0000259" key="15">
    <source>
        <dbReference type="Pfam" id="PF07715"/>
    </source>
</evidence>
<keyword evidence="2 11" id="KW-0813">Transport</keyword>
<comment type="similarity">
    <text evidence="11 12">Belongs to the TonB-dependent receptor family.</text>
</comment>
<dbReference type="OrthoDB" id="127311at2"/>
<keyword evidence="5 11" id="KW-0812">Transmembrane</keyword>
<keyword evidence="4" id="KW-0410">Iron transport</keyword>
<evidence type="ECO:0000256" key="4">
    <source>
        <dbReference type="ARBA" id="ARBA00022496"/>
    </source>
</evidence>
<keyword evidence="9 11" id="KW-0472">Membrane</keyword>
<evidence type="ECO:0000256" key="3">
    <source>
        <dbReference type="ARBA" id="ARBA00022452"/>
    </source>
</evidence>
<dbReference type="InterPro" id="IPR000531">
    <property type="entry name" value="Beta-barrel_TonB"/>
</dbReference>
<evidence type="ECO:0000256" key="11">
    <source>
        <dbReference type="PROSITE-ProRule" id="PRU01360"/>
    </source>
</evidence>
<evidence type="ECO:0000256" key="7">
    <source>
        <dbReference type="ARBA" id="ARBA00023065"/>
    </source>
</evidence>
<dbReference type="PANTHER" id="PTHR32552">
    <property type="entry name" value="FERRICHROME IRON RECEPTOR-RELATED"/>
    <property type="match status" value="1"/>
</dbReference>
<keyword evidence="13" id="KW-0732">Signal</keyword>
<protein>
    <submittedName>
        <fullName evidence="16">Pesticin receptor</fullName>
    </submittedName>
</protein>
<evidence type="ECO:0000256" key="12">
    <source>
        <dbReference type="RuleBase" id="RU003357"/>
    </source>
</evidence>
<dbReference type="AlphaFoldDB" id="A0A2P2ECQ3"/>
<keyword evidence="6" id="KW-0408">Iron</keyword>
<evidence type="ECO:0000256" key="8">
    <source>
        <dbReference type="ARBA" id="ARBA00023077"/>
    </source>
</evidence>
<organism evidence="16 17">
    <name type="scientific">Candidatus Phycosocius bacilliformis</name>
    <dbReference type="NCBI Taxonomy" id="1445552"/>
    <lineage>
        <taxon>Bacteria</taxon>
        <taxon>Pseudomonadati</taxon>
        <taxon>Pseudomonadota</taxon>
        <taxon>Alphaproteobacteria</taxon>
        <taxon>Caulobacterales</taxon>
        <taxon>Caulobacterales incertae sedis</taxon>
        <taxon>Candidatus Phycosocius</taxon>
    </lineage>
</organism>
<reference evidence="16 17" key="1">
    <citation type="journal article" date="2018" name="Genome Announc.">
        <title>Draft Genome Sequence of "Candidatus Phycosocius bacilliformis," an Alphaproteobacterial Ectosymbiont of the Hydrocarbon-Producing Green Alga Botryococcus braunii.</title>
        <authorList>
            <person name="Tanabe Y."/>
            <person name="Yamaguchi H."/>
            <person name="Watanabe M.M."/>
        </authorList>
    </citation>
    <scope>NUCLEOTIDE SEQUENCE [LARGE SCALE GENOMIC DNA]</scope>
    <source>
        <strain evidence="16 17">BOTRYCO-2</strain>
    </source>
</reference>
<dbReference type="Proteomes" id="UP000245086">
    <property type="component" value="Unassembled WGS sequence"/>
</dbReference>
<dbReference type="Pfam" id="PF07715">
    <property type="entry name" value="Plug"/>
    <property type="match status" value="1"/>
</dbReference>
<dbReference type="Gene3D" id="2.40.170.20">
    <property type="entry name" value="TonB-dependent receptor, beta-barrel domain"/>
    <property type="match status" value="1"/>
</dbReference>
<evidence type="ECO:0000313" key="17">
    <source>
        <dbReference type="Proteomes" id="UP000245086"/>
    </source>
</evidence>
<proteinExistence type="inferred from homology"/>
<sequence length="737" mass="79443">MKFTRHLALASVSALAVSTFAFAPGLAVAQNAPAASDEPTGIETVIVTARKREESSQDVPASLTTVRGDALTTLTSGGADMNAFSGRVPSLVVESSFGRTFPRFYIRGLGNSDFDLNASQPVSLIYDEVVFENPVLKGFPVFDVERIEVLRGPQGTLFGRNTPAGIVKFDSVKPNGKSGGYLKGGFRSFGGRDAEGALGGALSDTVSFRVSAMLTGQDDWITNTGPLAEKNLGGFDDRAIRAQLRFQPNDQLDILLNAHARKLDGTSQIFRANVITRGQRGLNSNFKADRISYDQGEGNNQKLESKGLTARVVYDFGNVTLTSVTGYETLDFYGRGDIDGGVAGVGPGFIPFSSDTADGINDHEQVTQELRLSSNGDGPLSWQVGAYVFQEDLSIFSLGFFSPTGVFTDARQTQNTDSWALFGSVTYKPTDRLALTAGLRYSDDSKDLVARGGIANIAPVRKSVSDEAVSWDVSATYEATESVNVYARAARGYRAPSIQGRILFGTAVTTAKSEFVTSFEAGVKAFALDRKLRADLNVFTMTIDDQQFTAIGGAGNFNQLLNAKEGKASGFEAEVQWLPTQNLSFAGSLSYNKTEINDPNLTVGACGAPCTILNPVTGGNAKIDGNPFPNAPEWIANLSAKYSKPFGNGHEFFVLTDWAYKGETYFTLYKSIEYSEDGYWEGGLRTGVTLFDNKYEIAAYGRNITDEQRLVGGIDFNNLTGFVNAPRVWGIEAKVNF</sequence>
<feature type="domain" description="TonB-dependent receptor-like beta-barrel" evidence="14">
    <location>
        <begin position="279"/>
        <end position="703"/>
    </location>
</feature>
<evidence type="ECO:0000256" key="13">
    <source>
        <dbReference type="SAM" id="SignalP"/>
    </source>
</evidence>
<comment type="caution">
    <text evidence="16">The sequence shown here is derived from an EMBL/GenBank/DDBJ whole genome shotgun (WGS) entry which is preliminary data.</text>
</comment>
<evidence type="ECO:0000256" key="9">
    <source>
        <dbReference type="ARBA" id="ARBA00023136"/>
    </source>
</evidence>
<accession>A0A2P2ECQ3</accession>
<dbReference type="PANTHER" id="PTHR32552:SF81">
    <property type="entry name" value="TONB-DEPENDENT OUTER MEMBRANE RECEPTOR"/>
    <property type="match status" value="1"/>
</dbReference>
<dbReference type="GO" id="GO:0006826">
    <property type="term" value="P:iron ion transport"/>
    <property type="evidence" value="ECO:0007669"/>
    <property type="project" value="UniProtKB-KW"/>
</dbReference>
<keyword evidence="16" id="KW-0675">Receptor</keyword>
<keyword evidence="17" id="KW-1185">Reference proteome</keyword>
<evidence type="ECO:0000259" key="14">
    <source>
        <dbReference type="Pfam" id="PF00593"/>
    </source>
</evidence>
<dbReference type="InterPro" id="IPR012910">
    <property type="entry name" value="Plug_dom"/>
</dbReference>
<keyword evidence="10 11" id="KW-0998">Cell outer membrane</keyword>
<dbReference type="PROSITE" id="PS52016">
    <property type="entry name" value="TONB_DEPENDENT_REC_3"/>
    <property type="match status" value="1"/>
</dbReference>
<keyword evidence="7" id="KW-0406">Ion transport</keyword>
<dbReference type="Pfam" id="PF00593">
    <property type="entry name" value="TonB_dep_Rec_b-barrel"/>
    <property type="match status" value="1"/>
</dbReference>
<dbReference type="InterPro" id="IPR036942">
    <property type="entry name" value="Beta-barrel_TonB_sf"/>
</dbReference>
<evidence type="ECO:0000256" key="10">
    <source>
        <dbReference type="ARBA" id="ARBA00023237"/>
    </source>
</evidence>
<gene>
    <name evidence="16" type="primary">fyuA_9</name>
    <name evidence="16" type="ORF">PbB2_02525</name>
</gene>
<dbReference type="EMBL" id="BFBR01000008">
    <property type="protein sequence ID" value="GBF58837.1"/>
    <property type="molecule type" value="Genomic_DNA"/>
</dbReference>
<feature type="domain" description="TonB-dependent receptor plug" evidence="15">
    <location>
        <begin position="57"/>
        <end position="166"/>
    </location>
</feature>
<feature type="chain" id="PRO_5015190050" evidence="13">
    <location>
        <begin position="24"/>
        <end position="737"/>
    </location>
</feature>
<evidence type="ECO:0000256" key="5">
    <source>
        <dbReference type="ARBA" id="ARBA00022692"/>
    </source>
</evidence>
<evidence type="ECO:0000256" key="2">
    <source>
        <dbReference type="ARBA" id="ARBA00022448"/>
    </source>
</evidence>
<evidence type="ECO:0000256" key="1">
    <source>
        <dbReference type="ARBA" id="ARBA00004571"/>
    </source>
</evidence>
<name>A0A2P2ECQ3_9PROT</name>
<evidence type="ECO:0000313" key="16">
    <source>
        <dbReference type="EMBL" id="GBF58837.1"/>
    </source>
</evidence>
<keyword evidence="8 12" id="KW-0798">TonB box</keyword>
<dbReference type="GO" id="GO:0009279">
    <property type="term" value="C:cell outer membrane"/>
    <property type="evidence" value="ECO:0007669"/>
    <property type="project" value="UniProtKB-SubCell"/>
</dbReference>
<feature type="signal peptide" evidence="13">
    <location>
        <begin position="1"/>
        <end position="23"/>
    </location>
</feature>
<comment type="subcellular location">
    <subcellularLocation>
        <location evidence="1 11">Cell outer membrane</location>
        <topology evidence="1 11">Multi-pass membrane protein</topology>
    </subcellularLocation>
</comment>
<dbReference type="RefSeq" id="WP_108985698.1">
    <property type="nucleotide sequence ID" value="NZ_BFBR01000008.1"/>
</dbReference>
<keyword evidence="3 11" id="KW-1134">Transmembrane beta strand</keyword>
<dbReference type="SUPFAM" id="SSF56935">
    <property type="entry name" value="Porins"/>
    <property type="match status" value="1"/>
</dbReference>
<dbReference type="InterPro" id="IPR039426">
    <property type="entry name" value="TonB-dep_rcpt-like"/>
</dbReference>
<evidence type="ECO:0000256" key="6">
    <source>
        <dbReference type="ARBA" id="ARBA00023004"/>
    </source>
</evidence>